<dbReference type="Proteomes" id="UP000790580">
    <property type="component" value="Unassembled WGS sequence"/>
</dbReference>
<dbReference type="EMBL" id="JAHQCR010000057">
    <property type="protein sequence ID" value="MBU9722638.1"/>
    <property type="molecule type" value="Genomic_DNA"/>
</dbReference>
<proteinExistence type="predicted"/>
<name>A0ABS6JVN3_9BACI</name>
<evidence type="ECO:0000313" key="1">
    <source>
        <dbReference type="EMBL" id="MBU9722638.1"/>
    </source>
</evidence>
<dbReference type="Gene3D" id="3.30.530.20">
    <property type="match status" value="1"/>
</dbReference>
<protein>
    <submittedName>
        <fullName evidence="1">SRPBCC family protein</fullName>
    </submittedName>
</protein>
<reference evidence="1 2" key="1">
    <citation type="submission" date="2021-06" db="EMBL/GenBank/DDBJ databases">
        <title>Bacillus sp. RD4P76, an endophyte from a halophyte.</title>
        <authorList>
            <person name="Sun J.-Q."/>
        </authorList>
    </citation>
    <scope>NUCLEOTIDE SEQUENCE [LARGE SCALE GENOMIC DNA]</scope>
    <source>
        <strain evidence="1 2">JCM 17098</strain>
    </source>
</reference>
<sequence length="151" mass="17070">MADFVEEVVVNSSKDDTYAFLSNPMNRTKIYSIVSEVESLSSGTSPVEEIAVGSRFLEMRQFANRRVGTELELTELVPPYRVTIKSEANGMNVFYTYQLGDSDEGTMIRFEGKVEATKLKTRLMRPALVKMVRQEDSDHLLYVKKALEGDS</sequence>
<keyword evidence="2" id="KW-1185">Reference proteome</keyword>
<accession>A0ABS6JVN3</accession>
<gene>
    <name evidence="1" type="ORF">KS407_14560</name>
</gene>
<dbReference type="SUPFAM" id="SSF55961">
    <property type="entry name" value="Bet v1-like"/>
    <property type="match status" value="1"/>
</dbReference>
<dbReference type="InterPro" id="IPR023393">
    <property type="entry name" value="START-like_dom_sf"/>
</dbReference>
<evidence type="ECO:0000313" key="2">
    <source>
        <dbReference type="Proteomes" id="UP000790580"/>
    </source>
</evidence>
<dbReference type="InterPro" id="IPR019587">
    <property type="entry name" value="Polyketide_cyclase/dehydratase"/>
</dbReference>
<dbReference type="Pfam" id="PF10604">
    <property type="entry name" value="Polyketide_cyc2"/>
    <property type="match status" value="1"/>
</dbReference>
<dbReference type="RefSeq" id="WP_088075593.1">
    <property type="nucleotide sequence ID" value="NZ_JAHQCR010000057.1"/>
</dbReference>
<comment type="caution">
    <text evidence="1">The sequence shown here is derived from an EMBL/GenBank/DDBJ whole genome shotgun (WGS) entry which is preliminary data.</text>
</comment>
<organism evidence="1 2">
    <name type="scientific">Evansella alkalicola</name>
    <dbReference type="NCBI Taxonomy" id="745819"/>
    <lineage>
        <taxon>Bacteria</taxon>
        <taxon>Bacillati</taxon>
        <taxon>Bacillota</taxon>
        <taxon>Bacilli</taxon>
        <taxon>Bacillales</taxon>
        <taxon>Bacillaceae</taxon>
        <taxon>Evansella</taxon>
    </lineage>
</organism>